<accession>A0A8S3RCQ4</accession>
<gene>
    <name evidence="2" type="ORF">MEDL_21538</name>
</gene>
<keyword evidence="1" id="KW-1133">Transmembrane helix</keyword>
<keyword evidence="3" id="KW-1185">Reference proteome</keyword>
<evidence type="ECO:0000313" key="2">
    <source>
        <dbReference type="EMBL" id="CAG2207158.1"/>
    </source>
</evidence>
<feature type="transmembrane region" description="Helical" evidence="1">
    <location>
        <begin position="110"/>
        <end position="131"/>
    </location>
</feature>
<evidence type="ECO:0000256" key="1">
    <source>
        <dbReference type="SAM" id="Phobius"/>
    </source>
</evidence>
<keyword evidence="1" id="KW-0812">Transmembrane</keyword>
<dbReference type="OrthoDB" id="3863715at2759"/>
<organism evidence="2 3">
    <name type="scientific">Mytilus edulis</name>
    <name type="common">Blue mussel</name>
    <dbReference type="NCBI Taxonomy" id="6550"/>
    <lineage>
        <taxon>Eukaryota</taxon>
        <taxon>Metazoa</taxon>
        <taxon>Spiralia</taxon>
        <taxon>Lophotrochozoa</taxon>
        <taxon>Mollusca</taxon>
        <taxon>Bivalvia</taxon>
        <taxon>Autobranchia</taxon>
        <taxon>Pteriomorphia</taxon>
        <taxon>Mytilida</taxon>
        <taxon>Mytiloidea</taxon>
        <taxon>Mytilidae</taxon>
        <taxon>Mytilinae</taxon>
        <taxon>Mytilus</taxon>
    </lineage>
</organism>
<sequence>MWRLYMDNEEDRLSLLVTGLNLRGRQVPLYSQNPRNPGRLQENTIRIKVKNVPLSADDGQIHRALTLQGCDIQDLFREYLRVNGELTACQTGDRVVISKISQNISEKITFSLYALSTMKAVTVVLLLALLFCVAVEVADAHYGCPLNQHKCHIEVQMYWLLRVNGRVYYNRGLQDILEYAQHFY</sequence>
<comment type="caution">
    <text evidence="2">The sequence shown here is derived from an EMBL/GenBank/DDBJ whole genome shotgun (WGS) entry which is preliminary data.</text>
</comment>
<name>A0A8S3RCQ4_MYTED</name>
<dbReference type="AlphaFoldDB" id="A0A8S3RCQ4"/>
<protein>
    <submittedName>
        <fullName evidence="2">Uncharacterized protein</fullName>
    </submittedName>
</protein>
<proteinExistence type="predicted"/>
<keyword evidence="1" id="KW-0472">Membrane</keyword>
<dbReference type="EMBL" id="CAJPWZ010001072">
    <property type="protein sequence ID" value="CAG2207158.1"/>
    <property type="molecule type" value="Genomic_DNA"/>
</dbReference>
<dbReference type="Proteomes" id="UP000683360">
    <property type="component" value="Unassembled WGS sequence"/>
</dbReference>
<evidence type="ECO:0000313" key="3">
    <source>
        <dbReference type="Proteomes" id="UP000683360"/>
    </source>
</evidence>
<reference evidence="2" key="1">
    <citation type="submission" date="2021-03" db="EMBL/GenBank/DDBJ databases">
        <authorList>
            <person name="Bekaert M."/>
        </authorList>
    </citation>
    <scope>NUCLEOTIDE SEQUENCE</scope>
</reference>